<protein>
    <submittedName>
        <fullName evidence="4">Protein tyrosine phosphatase</fullName>
    </submittedName>
</protein>
<accession>B7S8J4</accession>
<dbReference type="PANTHER" id="PTHR19134">
    <property type="entry name" value="RECEPTOR-TYPE TYROSINE-PROTEIN PHOSPHATASE"/>
    <property type="match status" value="1"/>
</dbReference>
<dbReference type="Gene3D" id="3.90.190.10">
    <property type="entry name" value="Protein tyrosine phosphatase superfamily"/>
    <property type="match status" value="2"/>
</dbReference>
<dbReference type="EMBL" id="EF710647">
    <property type="protein sequence ID" value="ACE75219.1"/>
    <property type="molecule type" value="Genomic_DNA"/>
</dbReference>
<proteinExistence type="predicted"/>
<dbReference type="SMART" id="SM00194">
    <property type="entry name" value="PTPc"/>
    <property type="match status" value="1"/>
</dbReference>
<dbReference type="InterPro" id="IPR003595">
    <property type="entry name" value="Tyr_Pase_cat"/>
</dbReference>
<evidence type="ECO:0000313" key="4">
    <source>
        <dbReference type="EMBL" id="ACE75219.1"/>
    </source>
</evidence>
<feature type="domain" description="Tyrosine-protein phosphatase" evidence="2">
    <location>
        <begin position="24"/>
        <end position="112"/>
    </location>
</feature>
<dbReference type="PROSITE" id="PS50056">
    <property type="entry name" value="TYR_PHOSPHATASE_2"/>
    <property type="match status" value="2"/>
</dbReference>
<feature type="domain" description="Tyrosine specific protein phosphatases" evidence="3">
    <location>
        <begin position="27"/>
        <end position="103"/>
    </location>
</feature>
<dbReference type="SMART" id="SM00404">
    <property type="entry name" value="PTPc_motif"/>
    <property type="match status" value="2"/>
</dbReference>
<dbReference type="Pfam" id="PF00102">
    <property type="entry name" value="Y_phosphatase"/>
    <property type="match status" value="2"/>
</dbReference>
<sequence length="481" mass="55422">MLADFCTIHDSCHYFKQATASETKYIERIYREYQQYFNQEASMSPPGPIVVYSSTGTGRAATFCAVDVCMIQLVNTATVSIPFIVFKIRQQRHSSFESLDNYVFINNLILNFLATIPPNCKLYLRLLYHCCCKSAFSVTELFVATTLLVVFSVRPFRFAFTTMAANFLVLLGAEAYLQRATSPKYLEIILQEHLDIINIPISGNCDHFQLPANEKKNRYPDFPSWDISRVTIRSNNGSDYINANYVSGFDRINKFIATQEPMATTFDDFWNMIWQENSNIIVMLNGTKKKLQPTSMQYFSANQDHTILKEFIIKEESKKMKAHYIYTTLAICHRLIGESRIIHHFNYLDWPENGVPNLKSFLDFLLKVNKQDQHYFKQALLTKKFLSGPIVVHGDAGIEKTMAYCIADICLYNIIRTGSISVPLVTLTARQQRRFSVQTPGYYVFINNLIFYFLMVIKIKPAMFFEFRSHLGITDAQLLSS</sequence>
<keyword evidence="1" id="KW-0472">Membrane</keyword>
<dbReference type="PANTHER" id="PTHR19134:SF449">
    <property type="entry name" value="TYROSINE-PROTEIN PHOSPHATASE 1"/>
    <property type="match status" value="1"/>
</dbReference>
<dbReference type="SUPFAM" id="SSF52799">
    <property type="entry name" value="(Phosphotyrosine protein) phosphatases II"/>
    <property type="match status" value="2"/>
</dbReference>
<feature type="domain" description="Tyrosine-protein phosphatase" evidence="2">
    <location>
        <begin position="209"/>
        <end position="453"/>
    </location>
</feature>
<dbReference type="InterPro" id="IPR000387">
    <property type="entry name" value="Tyr_Pase_dom"/>
</dbReference>
<dbReference type="AlphaFoldDB" id="B7S8J4"/>
<evidence type="ECO:0000256" key="1">
    <source>
        <dbReference type="SAM" id="Phobius"/>
    </source>
</evidence>
<gene>
    <name evidence="4" type="ORF">GFP_L6_0100</name>
</gene>
<organism evidence="4">
    <name type="scientific">Glyptapanteles flavicoxis</name>
    <dbReference type="NCBI Taxonomy" id="463051"/>
    <lineage>
        <taxon>Eukaryota</taxon>
        <taxon>Metazoa</taxon>
        <taxon>Ecdysozoa</taxon>
        <taxon>Arthropoda</taxon>
        <taxon>Hexapoda</taxon>
        <taxon>Insecta</taxon>
        <taxon>Pterygota</taxon>
        <taxon>Neoptera</taxon>
        <taxon>Endopterygota</taxon>
        <taxon>Hymenoptera</taxon>
        <taxon>Apocrita</taxon>
        <taxon>Ichneumonoidea</taxon>
        <taxon>Braconidae</taxon>
        <taxon>Microgastrinae</taxon>
        <taxon>Glyptapanteles</taxon>
    </lineage>
</organism>
<name>B7S8J4_9HYME</name>
<dbReference type="InterPro" id="IPR050348">
    <property type="entry name" value="Protein-Tyr_Phosphatase"/>
</dbReference>
<dbReference type="PROSITE" id="PS50055">
    <property type="entry name" value="TYR_PHOSPHATASE_PTP"/>
    <property type="match status" value="2"/>
</dbReference>
<dbReference type="GO" id="GO:0009653">
    <property type="term" value="P:anatomical structure morphogenesis"/>
    <property type="evidence" value="ECO:0007669"/>
    <property type="project" value="UniProtKB-ARBA"/>
</dbReference>
<reference evidence="4" key="1">
    <citation type="submission" date="2007-06" db="EMBL/GenBank/DDBJ databases">
        <title>Bracovirus Evolution: Comparative Genomics of Multiple Viral and Proviral Genomes.</title>
        <authorList>
            <person name="Desjardins C.A."/>
            <person name="Gundersen-Rindal D.E."/>
            <person name="Hostetler J.B."/>
            <person name="Tallon L.J."/>
            <person name="Utterback T.R."/>
            <person name="Fuester R.W."/>
            <person name="Schatz M.C."/>
            <person name="Pedroni M.J."/>
            <person name="Fadrosh D.W."/>
            <person name="Haas B.J."/>
            <person name="Toms B.S."/>
            <person name="Chen D."/>
            <person name="Nene V."/>
        </authorList>
    </citation>
    <scope>NUCLEOTIDE SEQUENCE</scope>
</reference>
<dbReference type="GO" id="GO:0004725">
    <property type="term" value="F:protein tyrosine phosphatase activity"/>
    <property type="evidence" value="ECO:0007669"/>
    <property type="project" value="InterPro"/>
</dbReference>
<feature type="transmembrane region" description="Helical" evidence="1">
    <location>
        <begin position="440"/>
        <end position="459"/>
    </location>
</feature>
<keyword evidence="1" id="KW-0812">Transmembrane</keyword>
<evidence type="ECO:0000259" key="2">
    <source>
        <dbReference type="PROSITE" id="PS50055"/>
    </source>
</evidence>
<feature type="domain" description="Tyrosine specific protein phosphatases" evidence="3">
    <location>
        <begin position="359"/>
        <end position="444"/>
    </location>
</feature>
<dbReference type="InterPro" id="IPR029021">
    <property type="entry name" value="Prot-tyrosine_phosphatase-like"/>
</dbReference>
<evidence type="ECO:0000259" key="3">
    <source>
        <dbReference type="PROSITE" id="PS50056"/>
    </source>
</evidence>
<keyword evidence="1" id="KW-1133">Transmembrane helix</keyword>
<dbReference type="PRINTS" id="PR00700">
    <property type="entry name" value="PRTYPHPHTASE"/>
</dbReference>
<dbReference type="GO" id="GO:0048666">
    <property type="term" value="P:neuron development"/>
    <property type="evidence" value="ECO:0007669"/>
    <property type="project" value="UniProtKB-ARBA"/>
</dbReference>
<dbReference type="InterPro" id="IPR000242">
    <property type="entry name" value="PTP_cat"/>
</dbReference>